<evidence type="ECO:0000313" key="2">
    <source>
        <dbReference type="Proteomes" id="UP001183585"/>
    </source>
</evidence>
<gene>
    <name evidence="1" type="ORF">J2S48_001351</name>
</gene>
<dbReference type="EMBL" id="JAVDYE010000001">
    <property type="protein sequence ID" value="MDR7381836.1"/>
    <property type="molecule type" value="Genomic_DNA"/>
</dbReference>
<protein>
    <submittedName>
        <fullName evidence="1">Uncharacterized protein</fullName>
    </submittedName>
</protein>
<keyword evidence="2" id="KW-1185">Reference proteome</keyword>
<reference evidence="1 2" key="1">
    <citation type="submission" date="2023-07" db="EMBL/GenBank/DDBJ databases">
        <title>Sequencing the genomes of 1000 actinobacteria strains.</title>
        <authorList>
            <person name="Klenk H.-P."/>
        </authorList>
    </citation>
    <scope>NUCLEOTIDE SEQUENCE [LARGE SCALE GENOMIC DNA]</scope>
    <source>
        <strain evidence="1 2">DSM 45554</strain>
    </source>
</reference>
<comment type="caution">
    <text evidence="1">The sequence shown here is derived from an EMBL/GenBank/DDBJ whole genome shotgun (WGS) entry which is preliminary data.</text>
</comment>
<sequence>MTRSLDDLDRARPVDPEKVAAAEERLLARQRA</sequence>
<name>A0ABU2CKH3_9MICO</name>
<evidence type="ECO:0000313" key="1">
    <source>
        <dbReference type="EMBL" id="MDR7381836.1"/>
    </source>
</evidence>
<proteinExistence type="predicted"/>
<accession>A0ABU2CKH3</accession>
<organism evidence="1 2">
    <name type="scientific">Promicromonospora iranensis</name>
    <dbReference type="NCBI Taxonomy" id="1105144"/>
    <lineage>
        <taxon>Bacteria</taxon>
        <taxon>Bacillati</taxon>
        <taxon>Actinomycetota</taxon>
        <taxon>Actinomycetes</taxon>
        <taxon>Micrococcales</taxon>
        <taxon>Promicromonosporaceae</taxon>
        <taxon>Promicromonospora</taxon>
    </lineage>
</organism>
<dbReference type="Proteomes" id="UP001183585">
    <property type="component" value="Unassembled WGS sequence"/>
</dbReference>